<evidence type="ECO:0000313" key="3">
    <source>
        <dbReference type="Proteomes" id="UP000824190"/>
    </source>
</evidence>
<keyword evidence="1" id="KW-0812">Transmembrane</keyword>
<reference evidence="2" key="1">
    <citation type="journal article" date="2021" name="PeerJ">
        <title>Extensive microbial diversity within the chicken gut microbiome revealed by metagenomics and culture.</title>
        <authorList>
            <person name="Gilroy R."/>
            <person name="Ravi A."/>
            <person name="Getino M."/>
            <person name="Pursley I."/>
            <person name="Horton D.L."/>
            <person name="Alikhan N.F."/>
            <person name="Baker D."/>
            <person name="Gharbi K."/>
            <person name="Hall N."/>
            <person name="Watson M."/>
            <person name="Adriaenssens E.M."/>
            <person name="Foster-Nyarko E."/>
            <person name="Jarju S."/>
            <person name="Secka A."/>
            <person name="Antonio M."/>
            <person name="Oren A."/>
            <person name="Chaudhuri R.R."/>
            <person name="La Ragione R."/>
            <person name="Hildebrand F."/>
            <person name="Pallen M.J."/>
        </authorList>
    </citation>
    <scope>NUCLEOTIDE SEQUENCE</scope>
    <source>
        <strain evidence="2">CHK32-1732</strain>
    </source>
</reference>
<protein>
    <recommendedName>
        <fullName evidence="4">DUF2269 domain-containing protein</fullName>
    </recommendedName>
</protein>
<sequence length="204" mass="22176">MTVQRWRQLLLGIHIISAGGWMIAAVAESMLIFHGMKLKAEGRLRAAEFSLFLDDELLVPCAVAVTYSGIMLATLMPWGLRRTWVTVKLVGTIVGLIFGTVWLGGWLDEIVSAAGNGERGPVWAEMIGGWVLVAGLAIIGWIGIAKPWAKRAGTGTERRSWVWAIAVATPVIDVALGLYGLLMLVVIIGYVLLHMWDKQKAQAG</sequence>
<evidence type="ECO:0008006" key="4">
    <source>
        <dbReference type="Google" id="ProtNLM"/>
    </source>
</evidence>
<feature type="transmembrane region" description="Helical" evidence="1">
    <location>
        <begin position="161"/>
        <end position="193"/>
    </location>
</feature>
<comment type="caution">
    <text evidence="2">The sequence shown here is derived from an EMBL/GenBank/DDBJ whole genome shotgun (WGS) entry which is preliminary data.</text>
</comment>
<gene>
    <name evidence="2" type="ORF">H9870_02090</name>
</gene>
<feature type="transmembrane region" description="Helical" evidence="1">
    <location>
        <begin position="9"/>
        <end position="33"/>
    </location>
</feature>
<reference evidence="2" key="2">
    <citation type="submission" date="2021-04" db="EMBL/GenBank/DDBJ databases">
        <authorList>
            <person name="Gilroy R."/>
        </authorList>
    </citation>
    <scope>NUCLEOTIDE SEQUENCE</scope>
    <source>
        <strain evidence="2">CHK32-1732</strain>
    </source>
</reference>
<dbReference type="Proteomes" id="UP000824190">
    <property type="component" value="Unassembled WGS sequence"/>
</dbReference>
<name>A0A9D1RN47_9CORY</name>
<dbReference type="EMBL" id="DXGC01000017">
    <property type="protein sequence ID" value="HIW90445.1"/>
    <property type="molecule type" value="Genomic_DNA"/>
</dbReference>
<feature type="transmembrane region" description="Helical" evidence="1">
    <location>
        <begin position="57"/>
        <end position="78"/>
    </location>
</feature>
<feature type="transmembrane region" description="Helical" evidence="1">
    <location>
        <begin position="85"/>
        <end position="107"/>
    </location>
</feature>
<evidence type="ECO:0000313" key="2">
    <source>
        <dbReference type="EMBL" id="HIW90445.1"/>
    </source>
</evidence>
<evidence type="ECO:0000256" key="1">
    <source>
        <dbReference type="SAM" id="Phobius"/>
    </source>
</evidence>
<feature type="transmembrane region" description="Helical" evidence="1">
    <location>
        <begin position="127"/>
        <end position="149"/>
    </location>
</feature>
<keyword evidence="1" id="KW-1133">Transmembrane helix</keyword>
<accession>A0A9D1RN47</accession>
<keyword evidence="1" id="KW-0472">Membrane</keyword>
<organism evidence="2 3">
    <name type="scientific">Candidatus Corynebacterium avicola</name>
    <dbReference type="NCBI Taxonomy" id="2838527"/>
    <lineage>
        <taxon>Bacteria</taxon>
        <taxon>Bacillati</taxon>
        <taxon>Actinomycetota</taxon>
        <taxon>Actinomycetes</taxon>
        <taxon>Mycobacteriales</taxon>
        <taxon>Corynebacteriaceae</taxon>
        <taxon>Corynebacterium</taxon>
    </lineage>
</organism>
<proteinExistence type="predicted"/>
<dbReference type="AlphaFoldDB" id="A0A9D1RN47"/>